<protein>
    <submittedName>
        <fullName evidence="1">Uncharacterized protein</fullName>
    </submittedName>
</protein>
<evidence type="ECO:0000313" key="1">
    <source>
        <dbReference type="EMBL" id="SJZ31399.1"/>
    </source>
</evidence>
<dbReference type="Proteomes" id="UP000190092">
    <property type="component" value="Unassembled WGS sequence"/>
</dbReference>
<evidence type="ECO:0000313" key="2">
    <source>
        <dbReference type="Proteomes" id="UP000190092"/>
    </source>
</evidence>
<accession>A0A1T4JMI1</accession>
<keyword evidence="2" id="KW-1185">Reference proteome</keyword>
<dbReference type="EMBL" id="FUWJ01000001">
    <property type="protein sequence ID" value="SJZ31399.1"/>
    <property type="molecule type" value="Genomic_DNA"/>
</dbReference>
<gene>
    <name evidence="1" type="ORF">SAMN02745126_00182</name>
</gene>
<sequence>MLQTWLYGAVRGLLQTANARTGNQDRFALHNVVLHVRISPP</sequence>
<reference evidence="2" key="1">
    <citation type="submission" date="2017-02" db="EMBL/GenBank/DDBJ databases">
        <authorList>
            <person name="Varghese N."/>
            <person name="Submissions S."/>
        </authorList>
    </citation>
    <scope>NUCLEOTIDE SEQUENCE [LARGE SCALE GENOMIC DNA]</scope>
    <source>
        <strain evidence="2">ATCC 27094</strain>
    </source>
</reference>
<proteinExistence type="predicted"/>
<name>A0A1T4JMI1_9HYPH</name>
<dbReference type="AlphaFoldDB" id="A0A1T4JMI1"/>
<organism evidence="1 2">
    <name type="scientific">Enhydrobacter aerosaccus</name>
    <dbReference type="NCBI Taxonomy" id="225324"/>
    <lineage>
        <taxon>Bacteria</taxon>
        <taxon>Pseudomonadati</taxon>
        <taxon>Pseudomonadota</taxon>
        <taxon>Alphaproteobacteria</taxon>
        <taxon>Hyphomicrobiales</taxon>
        <taxon>Enhydrobacter</taxon>
    </lineage>
</organism>